<protein>
    <submittedName>
        <fullName evidence="1">Additional substrate-specific component CbiN of cobalt ECF transporter</fullName>
    </submittedName>
</protein>
<gene>
    <name evidence="1" type="primary">cbiN</name>
    <name evidence="1" type="ORF">NCTC5047_01723</name>
</gene>
<dbReference type="AlphaFoldDB" id="A0A377XDE2"/>
<accession>A0A377XDE2</accession>
<dbReference type="GO" id="GO:0015087">
    <property type="term" value="F:cobalt ion transmembrane transporter activity"/>
    <property type="evidence" value="ECO:0007669"/>
    <property type="project" value="InterPro"/>
</dbReference>
<dbReference type="Proteomes" id="UP000254340">
    <property type="component" value="Unassembled WGS sequence"/>
</dbReference>
<name>A0A377XDE2_KLEPN</name>
<proteinExistence type="predicted"/>
<dbReference type="Pfam" id="PF02553">
    <property type="entry name" value="CbiN"/>
    <property type="match status" value="1"/>
</dbReference>
<dbReference type="EMBL" id="UGLH01000005">
    <property type="protein sequence ID" value="STT78937.1"/>
    <property type="molecule type" value="Genomic_DNA"/>
</dbReference>
<dbReference type="GO" id="GO:0016020">
    <property type="term" value="C:membrane"/>
    <property type="evidence" value="ECO:0007669"/>
    <property type="project" value="InterPro"/>
</dbReference>
<reference evidence="1 2" key="1">
    <citation type="submission" date="2018-06" db="EMBL/GenBank/DDBJ databases">
        <authorList>
            <consortium name="Pathogen Informatics"/>
            <person name="Doyle S."/>
        </authorList>
    </citation>
    <scope>NUCLEOTIDE SEQUENCE [LARGE SCALE GENOMIC DNA]</scope>
    <source>
        <strain evidence="1 2">NCTC5047</strain>
    </source>
</reference>
<sequence length="53" mass="5469">MKKTLILLAMVAALMILPFFINHGGEFGGSDGEAESQIQVVAPGLSTLVPAAI</sequence>
<evidence type="ECO:0000313" key="1">
    <source>
        <dbReference type="EMBL" id="STT78937.1"/>
    </source>
</evidence>
<dbReference type="GO" id="GO:0009236">
    <property type="term" value="P:cobalamin biosynthetic process"/>
    <property type="evidence" value="ECO:0007669"/>
    <property type="project" value="InterPro"/>
</dbReference>
<dbReference type="InterPro" id="IPR003705">
    <property type="entry name" value="CbiN"/>
</dbReference>
<organism evidence="1 2">
    <name type="scientific">Klebsiella pneumoniae</name>
    <dbReference type="NCBI Taxonomy" id="573"/>
    <lineage>
        <taxon>Bacteria</taxon>
        <taxon>Pseudomonadati</taxon>
        <taxon>Pseudomonadota</taxon>
        <taxon>Gammaproteobacteria</taxon>
        <taxon>Enterobacterales</taxon>
        <taxon>Enterobacteriaceae</taxon>
        <taxon>Klebsiella/Raoultella group</taxon>
        <taxon>Klebsiella</taxon>
        <taxon>Klebsiella pneumoniae complex</taxon>
    </lineage>
</organism>
<evidence type="ECO:0000313" key="2">
    <source>
        <dbReference type="Proteomes" id="UP000254340"/>
    </source>
</evidence>